<proteinExistence type="predicted"/>
<dbReference type="EMBL" id="JAIZAY010000002">
    <property type="protein sequence ID" value="KAJ8047838.1"/>
    <property type="molecule type" value="Genomic_DNA"/>
</dbReference>
<name>A0A9Q1CM99_HOLLE</name>
<evidence type="ECO:0000313" key="3">
    <source>
        <dbReference type="EMBL" id="KAJ8047838.1"/>
    </source>
</evidence>
<dbReference type="SMART" id="SM01373">
    <property type="entry name" value="MAGE"/>
    <property type="match status" value="1"/>
</dbReference>
<dbReference type="FunFam" id="1.10.10.1210:FF:000001">
    <property type="entry name" value="melanoma-associated antigen D1"/>
    <property type="match status" value="1"/>
</dbReference>
<feature type="region of interest" description="Disordered" evidence="1">
    <location>
        <begin position="1"/>
        <end position="34"/>
    </location>
</feature>
<feature type="compositionally biased region" description="Low complexity" evidence="1">
    <location>
        <begin position="23"/>
        <end position="34"/>
    </location>
</feature>
<comment type="caution">
    <text evidence="3">The sequence shown here is derived from an EMBL/GenBank/DDBJ whole genome shotgun (WGS) entry which is preliminary data.</text>
</comment>
<evidence type="ECO:0000313" key="4">
    <source>
        <dbReference type="Proteomes" id="UP001152320"/>
    </source>
</evidence>
<organism evidence="3 4">
    <name type="scientific">Holothuria leucospilota</name>
    <name type="common">Black long sea cucumber</name>
    <name type="synonym">Mertensiothuria leucospilota</name>
    <dbReference type="NCBI Taxonomy" id="206669"/>
    <lineage>
        <taxon>Eukaryota</taxon>
        <taxon>Metazoa</taxon>
        <taxon>Echinodermata</taxon>
        <taxon>Eleutherozoa</taxon>
        <taxon>Echinozoa</taxon>
        <taxon>Holothuroidea</taxon>
        <taxon>Aspidochirotacea</taxon>
        <taxon>Aspidochirotida</taxon>
        <taxon>Holothuriidae</taxon>
        <taxon>Holothuria</taxon>
    </lineage>
</organism>
<dbReference type="PROSITE" id="PS50838">
    <property type="entry name" value="MAGE"/>
    <property type="match status" value="1"/>
</dbReference>
<dbReference type="Gene3D" id="1.10.10.1210">
    <property type="entry name" value="MAGE homology domain, winged helix WH2 motif"/>
    <property type="match status" value="1"/>
</dbReference>
<dbReference type="InterPro" id="IPR002190">
    <property type="entry name" value="MHD_dom"/>
</dbReference>
<dbReference type="OrthoDB" id="205198at2759"/>
<evidence type="ECO:0000256" key="1">
    <source>
        <dbReference type="SAM" id="MobiDB-lite"/>
    </source>
</evidence>
<dbReference type="InterPro" id="IPR037445">
    <property type="entry name" value="MAGE"/>
</dbReference>
<dbReference type="PANTHER" id="PTHR11736:SF14">
    <property type="entry name" value="NSE3 HOMOLOG, SMC5-SMC6 COMPLEX COMPONENT"/>
    <property type="match status" value="1"/>
</dbReference>
<keyword evidence="4" id="KW-1185">Reference proteome</keyword>
<gene>
    <name evidence="3" type="ORF">HOLleu_06948</name>
</gene>
<feature type="domain" description="MAGE" evidence="2">
    <location>
        <begin position="40"/>
        <end position="248"/>
    </location>
</feature>
<dbReference type="AlphaFoldDB" id="A0A9Q1CM99"/>
<dbReference type="GO" id="GO:0005634">
    <property type="term" value="C:nucleus"/>
    <property type="evidence" value="ECO:0007669"/>
    <property type="project" value="TreeGrafter"/>
</dbReference>
<dbReference type="PANTHER" id="PTHR11736">
    <property type="entry name" value="MELANOMA-ASSOCIATED ANTIGEN MAGE ANTIGEN"/>
    <property type="match status" value="1"/>
</dbReference>
<dbReference type="Pfam" id="PF01454">
    <property type="entry name" value="MAGE"/>
    <property type="match status" value="1"/>
</dbReference>
<reference evidence="3" key="1">
    <citation type="submission" date="2021-10" db="EMBL/GenBank/DDBJ databases">
        <title>Tropical sea cucumber genome reveals ecological adaptation and Cuvierian tubules defense mechanism.</title>
        <authorList>
            <person name="Chen T."/>
        </authorList>
    </citation>
    <scope>NUCLEOTIDE SEQUENCE</scope>
    <source>
        <strain evidence="3">Nanhai2018</strain>
        <tissue evidence="3">Muscle</tissue>
    </source>
</reference>
<dbReference type="Proteomes" id="UP001152320">
    <property type="component" value="Chromosome 2"/>
</dbReference>
<sequence>MPRTANNRRNVSEDEDDEDYTEASQSSQARQAAANDAQIMERKVGELVQYFLIMEQNKIPIKRGDISRNVLKDYKSIFQEVLMKAKESLSNIFGFEMVEVEHSSAKTKTKMYFLLNKLDSELREDLVEISSENPKNALLWIVLAIIFMNESVISETQLWQALQKLGLPQDEKNHPVFGDLKRLITVEFPRQLYLECTRVPSTDPASFEFRWGERATAEVDKEKLLHMVTEIYGNNMTPQSWRTQYREVQLWRQEKGLADEPMEQDG</sequence>
<dbReference type="InterPro" id="IPR041898">
    <property type="entry name" value="MAGE_WH1"/>
</dbReference>
<dbReference type="InterPro" id="IPR041899">
    <property type="entry name" value="MAGE_WH2"/>
</dbReference>
<accession>A0A9Q1CM99</accession>
<protein>
    <submittedName>
        <fullName evidence="3">Non-structural maintenance of chromosomes element 3-like</fullName>
    </submittedName>
</protein>
<evidence type="ECO:0000259" key="2">
    <source>
        <dbReference type="PROSITE" id="PS50838"/>
    </source>
</evidence>
<dbReference type="Gene3D" id="1.10.10.1200">
    <property type="entry name" value="MAGE homology domain, winged helix WH1 motif"/>
    <property type="match status" value="1"/>
</dbReference>